<reference evidence="5" key="1">
    <citation type="submission" date="2020-02" db="EMBL/GenBank/DDBJ databases">
        <title>Genomic and physiological characterization of two novel Nitrospinaceae genera.</title>
        <authorList>
            <person name="Mueller A.J."/>
            <person name="Jung M.-Y."/>
            <person name="Strachan C.R."/>
            <person name="Herbold C.W."/>
            <person name="Kirkegaard R.H."/>
            <person name="Daims H."/>
        </authorList>
    </citation>
    <scope>NUCLEOTIDE SEQUENCE [LARGE SCALE GENOMIC DNA]</scope>
</reference>
<dbReference type="Proteomes" id="UP000594464">
    <property type="component" value="Chromosome"/>
</dbReference>
<dbReference type="InterPro" id="IPR036291">
    <property type="entry name" value="NAD(P)-bd_dom_sf"/>
</dbReference>
<dbReference type="Pfam" id="PF13561">
    <property type="entry name" value="adh_short_C2"/>
    <property type="match status" value="1"/>
</dbReference>
<evidence type="ECO:0000313" key="5">
    <source>
        <dbReference type="Proteomes" id="UP000594464"/>
    </source>
</evidence>
<dbReference type="PRINTS" id="PR00081">
    <property type="entry name" value="GDHRDH"/>
</dbReference>
<dbReference type="GO" id="GO:0048038">
    <property type="term" value="F:quinone binding"/>
    <property type="evidence" value="ECO:0007669"/>
    <property type="project" value="TreeGrafter"/>
</dbReference>
<evidence type="ECO:0000256" key="1">
    <source>
        <dbReference type="ARBA" id="ARBA00006484"/>
    </source>
</evidence>
<proteinExistence type="inferred from homology"/>
<dbReference type="EMBL" id="CP048620">
    <property type="protein sequence ID" value="QPJ64787.1"/>
    <property type="molecule type" value="Genomic_DNA"/>
</dbReference>
<dbReference type="FunFam" id="3.40.50.720:FF:000173">
    <property type="entry name" value="3-oxoacyl-[acyl-carrier protein] reductase"/>
    <property type="match status" value="1"/>
</dbReference>
<dbReference type="GO" id="GO:0006633">
    <property type="term" value="P:fatty acid biosynthetic process"/>
    <property type="evidence" value="ECO:0007669"/>
    <property type="project" value="TreeGrafter"/>
</dbReference>
<evidence type="ECO:0000256" key="2">
    <source>
        <dbReference type="ARBA" id="ARBA00023002"/>
    </source>
</evidence>
<dbReference type="KEGG" id="nva:G3M78_05040"/>
<evidence type="ECO:0000259" key="3">
    <source>
        <dbReference type="SMART" id="SM00822"/>
    </source>
</evidence>
<sequence length="252" mass="27437">MPESHLRFDFEGQTAIVTGGTRGIGRAVAEAFLNAGGRVVAVYRSNTEEADAFSKANRRFGDNLQIRQCDVSSSEETEAFYKSLENDDIVFQTLVHCAGIRADSIVGLMKEEDWRNVLDANLTGTFYMCKGAVQRLTRKRYGRLILITSPVGRIGFAGQSNYAATKAGQVAFMQSLCKEVAGRKITVNCVSPGFIDTDFIADLPDEQKKAYLEMVPLKRFGDAKEVASCVLFLASGDASYITGSVLEVTGGI</sequence>
<dbReference type="PANTHER" id="PTHR42760:SF133">
    <property type="entry name" value="3-OXOACYL-[ACYL-CARRIER-PROTEIN] REDUCTASE"/>
    <property type="match status" value="1"/>
</dbReference>
<dbReference type="GO" id="GO:0016616">
    <property type="term" value="F:oxidoreductase activity, acting on the CH-OH group of donors, NAD or NADP as acceptor"/>
    <property type="evidence" value="ECO:0007669"/>
    <property type="project" value="TreeGrafter"/>
</dbReference>
<name>A0A7T0C1F7_9BACT</name>
<dbReference type="AlphaFoldDB" id="A0A7T0C1F7"/>
<dbReference type="Gene3D" id="3.40.50.720">
    <property type="entry name" value="NAD(P)-binding Rossmann-like Domain"/>
    <property type="match status" value="1"/>
</dbReference>
<dbReference type="InterPro" id="IPR057326">
    <property type="entry name" value="KR_dom"/>
</dbReference>
<organism evidence="4 5">
    <name type="scientific">Candidatus Nitrohelix vancouverensis</name>
    <dbReference type="NCBI Taxonomy" id="2705534"/>
    <lineage>
        <taxon>Bacteria</taxon>
        <taxon>Pseudomonadati</taxon>
        <taxon>Nitrospinota/Tectimicrobiota group</taxon>
        <taxon>Nitrospinota</taxon>
        <taxon>Nitrospinia</taxon>
        <taxon>Nitrospinales</taxon>
        <taxon>Nitrospinaceae</taxon>
        <taxon>Candidatus Nitrohelix</taxon>
    </lineage>
</organism>
<keyword evidence="2" id="KW-0560">Oxidoreductase</keyword>
<evidence type="ECO:0000313" key="4">
    <source>
        <dbReference type="EMBL" id="QPJ64787.1"/>
    </source>
</evidence>
<comment type="similarity">
    <text evidence="1">Belongs to the short-chain dehydrogenases/reductases (SDR) family.</text>
</comment>
<dbReference type="PANTHER" id="PTHR42760">
    <property type="entry name" value="SHORT-CHAIN DEHYDROGENASES/REDUCTASES FAMILY MEMBER"/>
    <property type="match status" value="1"/>
</dbReference>
<feature type="domain" description="Ketoreductase" evidence="3">
    <location>
        <begin position="13"/>
        <end position="198"/>
    </location>
</feature>
<dbReference type="InterPro" id="IPR002347">
    <property type="entry name" value="SDR_fam"/>
</dbReference>
<dbReference type="NCBIfam" id="NF009466">
    <property type="entry name" value="PRK12826.1-2"/>
    <property type="match status" value="1"/>
</dbReference>
<dbReference type="SMART" id="SM00822">
    <property type="entry name" value="PKS_KR"/>
    <property type="match status" value="1"/>
</dbReference>
<accession>A0A7T0C1F7</accession>
<gene>
    <name evidence="4" type="ORF">G3M78_05040</name>
</gene>
<dbReference type="SUPFAM" id="SSF51735">
    <property type="entry name" value="NAD(P)-binding Rossmann-fold domains"/>
    <property type="match status" value="1"/>
</dbReference>
<protein>
    <submittedName>
        <fullName evidence="4">SDR family oxidoreductase</fullName>
    </submittedName>
</protein>